<dbReference type="EMBL" id="ML992668">
    <property type="protein sequence ID" value="KAF2214311.1"/>
    <property type="molecule type" value="Genomic_DNA"/>
</dbReference>
<proteinExistence type="predicted"/>
<sequence>MTLAIAESGSFPPVTSTELTRLVRSHSARSPTYSITFVAALLDMASNSSNMARNKLIHVASIESSKSVEEHQRLDEAANALLELANSGHSLAPAPPPYSSTVAHYSTAGALRSPFLPLAPTGTKTHPTDPDEDVETASGAPILPLSIRPAGQDLHSWNNEFLLGKNSMPQIFQVGSIHPDDLGGKLFAILKDVPHTVATNKIIMETLDCYARHGLPRPTRRAVHKRVKDALKFWDGKPGAASGPNAYPPPYAPPQHALAVTAQPMPPPTRQVAPSPPPAFEPTVESHIRDLTAANAILRRQNENWEAANRAQKKVIQGLRTQLAAANERLRGLPSRLGPS</sequence>
<keyword evidence="1" id="KW-0175">Coiled coil</keyword>
<keyword evidence="4" id="KW-1185">Reference proteome</keyword>
<accession>A0A6A6FLQ5</accession>
<organism evidence="3 4">
    <name type="scientific">Cercospora zeae-maydis SCOH1-5</name>
    <dbReference type="NCBI Taxonomy" id="717836"/>
    <lineage>
        <taxon>Eukaryota</taxon>
        <taxon>Fungi</taxon>
        <taxon>Dikarya</taxon>
        <taxon>Ascomycota</taxon>
        <taxon>Pezizomycotina</taxon>
        <taxon>Dothideomycetes</taxon>
        <taxon>Dothideomycetidae</taxon>
        <taxon>Mycosphaerellales</taxon>
        <taxon>Mycosphaerellaceae</taxon>
        <taxon>Cercospora</taxon>
    </lineage>
</organism>
<evidence type="ECO:0000313" key="4">
    <source>
        <dbReference type="Proteomes" id="UP000799539"/>
    </source>
</evidence>
<dbReference type="OrthoDB" id="3650743at2759"/>
<evidence type="ECO:0000313" key="3">
    <source>
        <dbReference type="EMBL" id="KAF2214311.1"/>
    </source>
</evidence>
<dbReference type="Proteomes" id="UP000799539">
    <property type="component" value="Unassembled WGS sequence"/>
</dbReference>
<name>A0A6A6FLQ5_9PEZI</name>
<protein>
    <submittedName>
        <fullName evidence="3">Uncharacterized protein</fullName>
    </submittedName>
</protein>
<reference evidence="3" key="1">
    <citation type="journal article" date="2020" name="Stud. Mycol.">
        <title>101 Dothideomycetes genomes: a test case for predicting lifestyles and emergence of pathogens.</title>
        <authorList>
            <person name="Haridas S."/>
            <person name="Albert R."/>
            <person name="Binder M."/>
            <person name="Bloem J."/>
            <person name="Labutti K."/>
            <person name="Salamov A."/>
            <person name="Andreopoulos B."/>
            <person name="Baker S."/>
            <person name="Barry K."/>
            <person name="Bills G."/>
            <person name="Bluhm B."/>
            <person name="Cannon C."/>
            <person name="Castanera R."/>
            <person name="Culley D."/>
            <person name="Daum C."/>
            <person name="Ezra D."/>
            <person name="Gonzalez J."/>
            <person name="Henrissat B."/>
            <person name="Kuo A."/>
            <person name="Liang C."/>
            <person name="Lipzen A."/>
            <person name="Lutzoni F."/>
            <person name="Magnuson J."/>
            <person name="Mondo S."/>
            <person name="Nolan M."/>
            <person name="Ohm R."/>
            <person name="Pangilinan J."/>
            <person name="Park H.-J."/>
            <person name="Ramirez L."/>
            <person name="Alfaro M."/>
            <person name="Sun H."/>
            <person name="Tritt A."/>
            <person name="Yoshinaga Y."/>
            <person name="Zwiers L.-H."/>
            <person name="Turgeon B."/>
            <person name="Goodwin S."/>
            <person name="Spatafora J."/>
            <person name="Crous P."/>
            <person name="Grigoriev I."/>
        </authorList>
    </citation>
    <scope>NUCLEOTIDE SEQUENCE</scope>
    <source>
        <strain evidence="3">SCOH1-5</strain>
    </source>
</reference>
<feature type="compositionally biased region" description="Pro residues" evidence="2">
    <location>
        <begin position="264"/>
        <end position="280"/>
    </location>
</feature>
<evidence type="ECO:0000256" key="2">
    <source>
        <dbReference type="SAM" id="MobiDB-lite"/>
    </source>
</evidence>
<dbReference type="AlphaFoldDB" id="A0A6A6FLQ5"/>
<evidence type="ECO:0000256" key="1">
    <source>
        <dbReference type="SAM" id="Coils"/>
    </source>
</evidence>
<gene>
    <name evidence="3" type="ORF">CERZMDRAFT_95587</name>
</gene>
<feature type="coiled-coil region" evidence="1">
    <location>
        <begin position="288"/>
        <end position="329"/>
    </location>
</feature>
<feature type="region of interest" description="Disordered" evidence="2">
    <location>
        <begin position="260"/>
        <end position="280"/>
    </location>
</feature>